<name>A0ABD2PHB0_9CUCU</name>
<organism evidence="2 3">
    <name type="scientific">Cryptolaemus montrouzieri</name>
    <dbReference type="NCBI Taxonomy" id="559131"/>
    <lineage>
        <taxon>Eukaryota</taxon>
        <taxon>Metazoa</taxon>
        <taxon>Ecdysozoa</taxon>
        <taxon>Arthropoda</taxon>
        <taxon>Hexapoda</taxon>
        <taxon>Insecta</taxon>
        <taxon>Pterygota</taxon>
        <taxon>Neoptera</taxon>
        <taxon>Endopterygota</taxon>
        <taxon>Coleoptera</taxon>
        <taxon>Polyphaga</taxon>
        <taxon>Cucujiformia</taxon>
        <taxon>Coccinelloidea</taxon>
        <taxon>Coccinellidae</taxon>
        <taxon>Scymninae</taxon>
        <taxon>Scymnini</taxon>
        <taxon>Cryptolaemus</taxon>
    </lineage>
</organism>
<gene>
    <name evidence="2" type="ORF">HHI36_023730</name>
</gene>
<feature type="region of interest" description="Disordered" evidence="1">
    <location>
        <begin position="112"/>
        <end position="144"/>
    </location>
</feature>
<keyword evidence="3" id="KW-1185">Reference proteome</keyword>
<dbReference type="Proteomes" id="UP001516400">
    <property type="component" value="Unassembled WGS sequence"/>
</dbReference>
<reference evidence="2 3" key="1">
    <citation type="journal article" date="2021" name="BMC Biol.">
        <title>Horizontally acquired antibacterial genes associated with adaptive radiation of ladybird beetles.</title>
        <authorList>
            <person name="Li H.S."/>
            <person name="Tang X.F."/>
            <person name="Huang Y.H."/>
            <person name="Xu Z.Y."/>
            <person name="Chen M.L."/>
            <person name="Du X.Y."/>
            <person name="Qiu B.Y."/>
            <person name="Chen P.T."/>
            <person name="Zhang W."/>
            <person name="Slipinski A."/>
            <person name="Escalona H.E."/>
            <person name="Waterhouse R.M."/>
            <person name="Zwick A."/>
            <person name="Pang H."/>
        </authorList>
    </citation>
    <scope>NUCLEOTIDE SEQUENCE [LARGE SCALE GENOMIC DNA]</scope>
    <source>
        <strain evidence="2">SYSU2018</strain>
    </source>
</reference>
<evidence type="ECO:0008006" key="4">
    <source>
        <dbReference type="Google" id="ProtNLM"/>
    </source>
</evidence>
<evidence type="ECO:0000313" key="3">
    <source>
        <dbReference type="Proteomes" id="UP001516400"/>
    </source>
</evidence>
<dbReference type="EMBL" id="JABFTP020000186">
    <property type="protein sequence ID" value="KAL3290389.1"/>
    <property type="molecule type" value="Genomic_DNA"/>
</dbReference>
<accession>A0ABD2PHB0</accession>
<proteinExistence type="predicted"/>
<protein>
    <recommendedName>
        <fullName evidence="4">Nucleic-acid-binding protein from mobile element jockey</fullName>
    </recommendedName>
</protein>
<feature type="compositionally biased region" description="Polar residues" evidence="1">
    <location>
        <begin position="173"/>
        <end position="189"/>
    </location>
</feature>
<comment type="caution">
    <text evidence="2">The sequence shown here is derived from an EMBL/GenBank/DDBJ whole genome shotgun (WGS) entry which is preliminary data.</text>
</comment>
<evidence type="ECO:0000313" key="2">
    <source>
        <dbReference type="EMBL" id="KAL3290389.1"/>
    </source>
</evidence>
<sequence>MPVELYIPPVAQCKKCLRFGHIQKYCRGQYRCRKCGKSQEDLTPCDKNQVCIFCDHPHFATDKQCREHIRQAKIRETMALTPPSELPSANESPALVSPQNAKTRMSYAGALKPPKEKHQPFKLTGLNSNRNKRPPPVSPGYERQPHEDCLVKFAPTFPKQLLVSKSEDGLNEQTQLSLQKRPVSTVNKQLDQDNIIPSLENN</sequence>
<evidence type="ECO:0000256" key="1">
    <source>
        <dbReference type="SAM" id="MobiDB-lite"/>
    </source>
</evidence>
<dbReference type="AlphaFoldDB" id="A0ABD2PHB0"/>
<feature type="region of interest" description="Disordered" evidence="1">
    <location>
        <begin position="173"/>
        <end position="202"/>
    </location>
</feature>